<keyword evidence="3" id="KW-0503">Monooxygenase</keyword>
<dbReference type="Pfam" id="PF01494">
    <property type="entry name" value="FAD_binding_3"/>
    <property type="match status" value="1"/>
</dbReference>
<sequence>MIVAGAGPVGMVTALLLARYEVPSIVLEAQPRRVAVGSRSICVQRDVLDILERVGLGARVAEVGVTWTRGRTYYRDRQILEITFPEHGDSAFPPFVNTPQSVLELLLEERISREPLVTLWWGQEVTGVTQDDDGVTVSTVDGDVRGSHLVGADGQRSAVRAALGLPFDGVSFPDKFLIADIRADLGFAVPERRFYFDPPWNPGRQVLLHPQPQGVHRIDWQVPDDFDLDAERADGGLDRRIRAVVGDVDHDIVWLSVYRFHQRRAPRMRVGRVLLAGDAAHVMSPFGARGLNSGIADADNAVWKIALDRAGTAGPLLLESYDLERGAAADENLRVTGDTMRFLVPGTDAERAHRLDVLTRAADDEAAPEEIDSGRLAEPFWYLDSPLTTFTDLHAYATFPRDPGAARPPVGGVLCPDGHLSWGMRLRELVGPRFVVLTYWCSWRPADRWEHELVNEPVPLDQEEDDELVTALRLRPRSIVVVRPDGHIAGVLHEPEHGPAAPAVTEILRRATGWVPP</sequence>
<dbReference type="Gene3D" id="3.50.50.60">
    <property type="entry name" value="FAD/NAD(P)-binding domain"/>
    <property type="match status" value="1"/>
</dbReference>
<dbReference type="PRINTS" id="PR00420">
    <property type="entry name" value="RNGMNOXGNASE"/>
</dbReference>
<reference evidence="3 4" key="1">
    <citation type="submission" date="2021-02" db="EMBL/GenBank/DDBJ databases">
        <title>Actinophytocola xerophila sp. nov., isolated from soil of cotton cropping field.</title>
        <authorList>
            <person name="Huang R."/>
            <person name="Chen X."/>
            <person name="Ge X."/>
            <person name="Liu W."/>
        </authorList>
    </citation>
    <scope>NUCLEOTIDE SEQUENCE [LARGE SCALE GENOMIC DNA]</scope>
    <source>
        <strain evidence="3 4">S1-96</strain>
    </source>
</reference>
<feature type="domain" description="FAD-binding" evidence="2">
    <location>
        <begin position="2"/>
        <end position="334"/>
    </location>
</feature>
<dbReference type="PANTHER" id="PTHR43476">
    <property type="entry name" value="3-(3-HYDROXY-PHENYL)PROPIONATE/3-HYDROXYCINNAMIC ACID HYDROXYLASE"/>
    <property type="match status" value="1"/>
</dbReference>
<protein>
    <submittedName>
        <fullName evidence="3">FAD-dependent monooxygenase</fullName>
    </submittedName>
</protein>
<dbReference type="EMBL" id="JAFFZE010000033">
    <property type="protein sequence ID" value="MCT2588144.1"/>
    <property type="molecule type" value="Genomic_DNA"/>
</dbReference>
<proteinExistence type="predicted"/>
<dbReference type="GO" id="GO:0004497">
    <property type="term" value="F:monooxygenase activity"/>
    <property type="evidence" value="ECO:0007669"/>
    <property type="project" value="UniProtKB-KW"/>
</dbReference>
<dbReference type="Gene3D" id="3.30.70.2450">
    <property type="match status" value="1"/>
</dbReference>
<name>A0ABT2JLH7_9PSEU</name>
<evidence type="ECO:0000259" key="2">
    <source>
        <dbReference type="Pfam" id="PF01494"/>
    </source>
</evidence>
<evidence type="ECO:0000313" key="4">
    <source>
        <dbReference type="Proteomes" id="UP001156441"/>
    </source>
</evidence>
<dbReference type="Proteomes" id="UP001156441">
    <property type="component" value="Unassembled WGS sequence"/>
</dbReference>
<dbReference type="PANTHER" id="PTHR43476:SF3">
    <property type="entry name" value="FAD-BINDING MONOOXYGENASE"/>
    <property type="match status" value="1"/>
</dbReference>
<gene>
    <name evidence="3" type="ORF">JT362_34045</name>
</gene>
<dbReference type="NCBIfam" id="NF006002">
    <property type="entry name" value="PRK08132.1"/>
    <property type="match status" value="1"/>
</dbReference>
<organism evidence="3 4">
    <name type="scientific">Actinophytocola gossypii</name>
    <dbReference type="NCBI Taxonomy" id="2812003"/>
    <lineage>
        <taxon>Bacteria</taxon>
        <taxon>Bacillati</taxon>
        <taxon>Actinomycetota</taxon>
        <taxon>Actinomycetes</taxon>
        <taxon>Pseudonocardiales</taxon>
        <taxon>Pseudonocardiaceae</taxon>
    </lineage>
</organism>
<keyword evidence="4" id="KW-1185">Reference proteome</keyword>
<dbReference type="InterPro" id="IPR002938">
    <property type="entry name" value="FAD-bd"/>
</dbReference>
<comment type="caution">
    <text evidence="3">The sequence shown here is derived from an EMBL/GenBank/DDBJ whole genome shotgun (WGS) entry which is preliminary data.</text>
</comment>
<accession>A0ABT2JLH7</accession>
<dbReference type="InterPro" id="IPR050631">
    <property type="entry name" value="PheA/TfdB_FAD_monoxygenase"/>
</dbReference>
<keyword evidence="1" id="KW-0560">Oxidoreductase</keyword>
<dbReference type="InterPro" id="IPR036188">
    <property type="entry name" value="FAD/NAD-bd_sf"/>
</dbReference>
<evidence type="ECO:0000256" key="1">
    <source>
        <dbReference type="ARBA" id="ARBA00023002"/>
    </source>
</evidence>
<evidence type="ECO:0000313" key="3">
    <source>
        <dbReference type="EMBL" id="MCT2588144.1"/>
    </source>
</evidence>
<dbReference type="SUPFAM" id="SSF51905">
    <property type="entry name" value="FAD/NAD(P)-binding domain"/>
    <property type="match status" value="1"/>
</dbReference>